<comment type="caution">
    <text evidence="2">The sequence shown here is derived from an EMBL/GenBank/DDBJ whole genome shotgun (WGS) entry which is preliminary data.</text>
</comment>
<dbReference type="InterPro" id="IPR002372">
    <property type="entry name" value="PQQ_rpt_dom"/>
</dbReference>
<dbReference type="PANTHER" id="PTHR34512:SF30">
    <property type="entry name" value="OUTER MEMBRANE PROTEIN ASSEMBLY FACTOR BAMB"/>
    <property type="match status" value="1"/>
</dbReference>
<gene>
    <name evidence="2" type="ORF">HF841_17510</name>
</gene>
<organism evidence="2 3">
    <name type="scientific">Bacteroides eggerthii</name>
    <dbReference type="NCBI Taxonomy" id="28111"/>
    <lineage>
        <taxon>Bacteria</taxon>
        <taxon>Pseudomonadati</taxon>
        <taxon>Bacteroidota</taxon>
        <taxon>Bacteroidia</taxon>
        <taxon>Bacteroidales</taxon>
        <taxon>Bacteroidaceae</taxon>
        <taxon>Bacteroides</taxon>
    </lineage>
</organism>
<dbReference type="Pfam" id="PF00801">
    <property type="entry name" value="PKD"/>
    <property type="match status" value="1"/>
</dbReference>
<dbReference type="InterPro" id="IPR000601">
    <property type="entry name" value="PKD_dom"/>
</dbReference>
<reference evidence="2 3" key="1">
    <citation type="submission" date="2020-04" db="EMBL/GenBank/DDBJ databases">
        <authorList>
            <person name="Hitch T.C.A."/>
            <person name="Wylensek D."/>
            <person name="Clavel T."/>
        </authorList>
    </citation>
    <scope>NUCLEOTIDE SEQUENCE [LARGE SCALE GENOMIC DNA]</scope>
    <source>
        <strain evidence="2 3">WCA3-601-WT-5E</strain>
    </source>
</reference>
<dbReference type="CDD" id="cd00146">
    <property type="entry name" value="PKD"/>
    <property type="match status" value="1"/>
</dbReference>
<protein>
    <submittedName>
        <fullName evidence="2">PQQ-binding-like beta-propeller repeat protein</fullName>
    </submittedName>
</protein>
<dbReference type="EMBL" id="JABAGL010000032">
    <property type="protein sequence ID" value="NME87786.1"/>
    <property type="molecule type" value="Genomic_DNA"/>
</dbReference>
<dbReference type="AlphaFoldDB" id="A0A7X9SEC2"/>
<dbReference type="InterPro" id="IPR013783">
    <property type="entry name" value="Ig-like_fold"/>
</dbReference>
<dbReference type="Gene3D" id="2.60.40.10">
    <property type="entry name" value="Immunoglobulins"/>
    <property type="match status" value="1"/>
</dbReference>
<dbReference type="InterPro" id="IPR022409">
    <property type="entry name" value="PKD/Chitinase_dom"/>
</dbReference>
<dbReference type="InterPro" id="IPR018391">
    <property type="entry name" value="PQQ_b-propeller_rpt"/>
</dbReference>
<dbReference type="SUPFAM" id="SSF49299">
    <property type="entry name" value="PKD domain"/>
    <property type="match status" value="1"/>
</dbReference>
<name>A0A7X9SEC2_9BACE</name>
<accession>A0A7X9SEC2</accession>
<dbReference type="Pfam" id="PF13360">
    <property type="entry name" value="PQQ_2"/>
    <property type="match status" value="1"/>
</dbReference>
<sequence>MKNTIVLIMVVLLCMACSEDKQINIKPVSAFKTSELTVEEGQLVSFTDLSFDEDGQVTKWNWNFGNGEVSEEQSPTIKYSTAGEYVVTLSVWDNLSVQNSNIFSKTIVVKEKSMADVQPDIVWEFQTPCGFQDVSPTVDDNGNVIVGCDANAKRGGKNIWVINNGKEVWHYSSGDVIRSSAAVADDGTIYVGSYDKKLYKFTISSSTPIATFNLGATAKFSSPAVDKDGTVFFSANKKLYAINPETMVQKWEADCEGVTQSTPVIGEKVVYVCSNSGKLYAFQKTDGAKKWSIDYGKDCTSVPAIGNDEIIYLCGKTVDGGGIVMAINPDGKIRWQQNSISEFSNSGVSLSVDGHLYVGNFDGEILCYTQDSGELLWKYKAQGKIRSVPAIDNAGNIYFGDGKGIFYVLNSKGKLSYKELKLGTNIWSSPAIDRNGLIYICADQTTSSEPGKVFALRTNATGAQQAWSMRSGDAKRSARLRK</sequence>
<proteinExistence type="predicted"/>
<evidence type="ECO:0000313" key="3">
    <source>
        <dbReference type="Proteomes" id="UP000520291"/>
    </source>
</evidence>
<dbReference type="PROSITE" id="PS50093">
    <property type="entry name" value="PKD"/>
    <property type="match status" value="1"/>
</dbReference>
<dbReference type="InterPro" id="IPR035986">
    <property type="entry name" value="PKD_dom_sf"/>
</dbReference>
<dbReference type="InterPro" id="IPR015943">
    <property type="entry name" value="WD40/YVTN_repeat-like_dom_sf"/>
</dbReference>
<feature type="domain" description="PKD" evidence="1">
    <location>
        <begin position="27"/>
        <end position="114"/>
    </location>
</feature>
<evidence type="ECO:0000313" key="2">
    <source>
        <dbReference type="EMBL" id="NME87786.1"/>
    </source>
</evidence>
<dbReference type="SMART" id="SM00564">
    <property type="entry name" value="PQQ"/>
    <property type="match status" value="7"/>
</dbReference>
<dbReference type="PANTHER" id="PTHR34512">
    <property type="entry name" value="CELL SURFACE PROTEIN"/>
    <property type="match status" value="1"/>
</dbReference>
<dbReference type="RefSeq" id="WP_138350437.1">
    <property type="nucleotide sequence ID" value="NZ_JABAGL010000032.1"/>
</dbReference>
<dbReference type="Proteomes" id="UP000520291">
    <property type="component" value="Unassembled WGS sequence"/>
</dbReference>
<dbReference type="InterPro" id="IPR011047">
    <property type="entry name" value="Quinoprotein_ADH-like_sf"/>
</dbReference>
<dbReference type="Gene3D" id="2.130.10.10">
    <property type="entry name" value="YVTN repeat-like/Quinoprotein amine dehydrogenase"/>
    <property type="match status" value="1"/>
</dbReference>
<dbReference type="SMART" id="SM00089">
    <property type="entry name" value="PKD"/>
    <property type="match status" value="1"/>
</dbReference>
<dbReference type="Gene3D" id="2.40.128.630">
    <property type="match status" value="2"/>
</dbReference>
<evidence type="ECO:0000259" key="1">
    <source>
        <dbReference type="PROSITE" id="PS50093"/>
    </source>
</evidence>
<dbReference type="SUPFAM" id="SSF50998">
    <property type="entry name" value="Quinoprotein alcohol dehydrogenase-like"/>
    <property type="match status" value="1"/>
</dbReference>